<evidence type="ECO:0000313" key="3">
    <source>
        <dbReference type="Proteomes" id="UP001346869"/>
    </source>
</evidence>
<feature type="compositionally biased region" description="Basic and acidic residues" evidence="1">
    <location>
        <begin position="29"/>
        <end position="46"/>
    </location>
</feature>
<protein>
    <recommendedName>
        <fullName evidence="4">Hemogen</fullName>
    </recommendedName>
</protein>
<sequence>MEETLQQEREESENINQNEEQGGIRRRLRDRDLLRKRKAEAEEKETNQWVLGVESQRKRPRVVSGTKRRGRPKKSELTPERPIIQEEATGPQEAPAVVVVPEPAEVIQVQAPGSLLAVESQPSSCFAPPDPLPVFGDIQNPVFAAQESQVREAIDQIHVEDVGPDEETDIHSSQDKIAEEDLIEPVSINVPEQNEMFSIPTLSSTPPPQKYFP</sequence>
<proteinExistence type="predicted"/>
<reference evidence="2 3" key="2">
    <citation type="journal article" date="2023" name="Mol. Biol. Evol.">
        <title>Genomics of Secondarily Temperate Adaptation in the Only Non-Antarctic Icefish.</title>
        <authorList>
            <person name="Rivera-Colon A.G."/>
            <person name="Rayamajhi N."/>
            <person name="Minhas B.F."/>
            <person name="Madrigal G."/>
            <person name="Bilyk K.T."/>
            <person name="Yoon V."/>
            <person name="Hune M."/>
            <person name="Gregory S."/>
            <person name="Cheng C.H.C."/>
            <person name="Catchen J.M."/>
        </authorList>
    </citation>
    <scope>NUCLEOTIDE SEQUENCE [LARGE SCALE GENOMIC DNA]</scope>
    <source>
        <strain evidence="2">JMC-PN-2008</strain>
    </source>
</reference>
<evidence type="ECO:0008006" key="4">
    <source>
        <dbReference type="Google" id="ProtNLM"/>
    </source>
</evidence>
<feature type="compositionally biased region" description="Basic residues" evidence="1">
    <location>
        <begin position="58"/>
        <end position="72"/>
    </location>
</feature>
<dbReference type="AlphaFoldDB" id="A0AAN7XQU5"/>
<evidence type="ECO:0000256" key="1">
    <source>
        <dbReference type="SAM" id="MobiDB-lite"/>
    </source>
</evidence>
<feature type="region of interest" description="Disordered" evidence="1">
    <location>
        <begin position="1"/>
        <end position="93"/>
    </location>
</feature>
<accession>A0AAN7XQU5</accession>
<feature type="compositionally biased region" description="Acidic residues" evidence="1">
    <location>
        <begin position="1"/>
        <end position="13"/>
    </location>
</feature>
<organism evidence="2 3">
    <name type="scientific">Eleginops maclovinus</name>
    <name type="common">Patagonian blennie</name>
    <name type="synonym">Eleginus maclovinus</name>
    <dbReference type="NCBI Taxonomy" id="56733"/>
    <lineage>
        <taxon>Eukaryota</taxon>
        <taxon>Metazoa</taxon>
        <taxon>Chordata</taxon>
        <taxon>Craniata</taxon>
        <taxon>Vertebrata</taxon>
        <taxon>Euteleostomi</taxon>
        <taxon>Actinopterygii</taxon>
        <taxon>Neopterygii</taxon>
        <taxon>Teleostei</taxon>
        <taxon>Neoteleostei</taxon>
        <taxon>Acanthomorphata</taxon>
        <taxon>Eupercaria</taxon>
        <taxon>Perciformes</taxon>
        <taxon>Notothenioidei</taxon>
        <taxon>Eleginopidae</taxon>
        <taxon>Eleginops</taxon>
    </lineage>
</organism>
<name>A0AAN7XQU5_ELEMC</name>
<dbReference type="Proteomes" id="UP001346869">
    <property type="component" value="Unassembled WGS sequence"/>
</dbReference>
<reference evidence="2 3" key="1">
    <citation type="journal article" date="2023" name="Genes (Basel)">
        <title>Chromosome-Level Genome Assembly and Circadian Gene Repertoire of the Patagonia Blennie Eleginops maclovinus-The Closest Ancestral Proxy of Antarctic Cryonotothenioids.</title>
        <authorList>
            <person name="Cheng C.C."/>
            <person name="Rivera-Colon A.G."/>
            <person name="Minhas B.F."/>
            <person name="Wilson L."/>
            <person name="Rayamajhi N."/>
            <person name="Vargas-Chacoff L."/>
            <person name="Catchen J.M."/>
        </authorList>
    </citation>
    <scope>NUCLEOTIDE SEQUENCE [LARGE SCALE GENOMIC DNA]</scope>
    <source>
        <strain evidence="2">JMC-PN-2008</strain>
    </source>
</reference>
<gene>
    <name evidence="2" type="ORF">PBY51_019881</name>
</gene>
<evidence type="ECO:0000313" key="2">
    <source>
        <dbReference type="EMBL" id="KAK5865627.1"/>
    </source>
</evidence>
<comment type="caution">
    <text evidence="2">The sequence shown here is derived from an EMBL/GenBank/DDBJ whole genome shotgun (WGS) entry which is preliminary data.</text>
</comment>
<keyword evidence="3" id="KW-1185">Reference proteome</keyword>
<dbReference type="EMBL" id="JAUZQC010000009">
    <property type="protein sequence ID" value="KAK5865627.1"/>
    <property type="molecule type" value="Genomic_DNA"/>
</dbReference>